<protein>
    <submittedName>
        <fullName evidence="3">Biotin/lipoyl-binding protein</fullName>
    </submittedName>
</protein>
<proteinExistence type="predicted"/>
<dbReference type="EMBL" id="BAABJX010000045">
    <property type="protein sequence ID" value="GAA4842869.1"/>
    <property type="molecule type" value="Genomic_DNA"/>
</dbReference>
<reference evidence="4" key="1">
    <citation type="journal article" date="2019" name="Int. J. Syst. Evol. Microbiol.">
        <title>The Global Catalogue of Microorganisms (GCM) 10K type strain sequencing project: providing services to taxonomists for standard genome sequencing and annotation.</title>
        <authorList>
            <consortium name="The Broad Institute Genomics Platform"/>
            <consortium name="The Broad Institute Genome Sequencing Center for Infectious Disease"/>
            <person name="Wu L."/>
            <person name="Ma J."/>
        </authorList>
    </citation>
    <scope>NUCLEOTIDE SEQUENCE [LARGE SCALE GENOMIC DNA]</scope>
    <source>
        <strain evidence="4">JCM 18326</strain>
    </source>
</reference>
<dbReference type="Gene3D" id="2.40.50.100">
    <property type="match status" value="1"/>
</dbReference>
<dbReference type="RefSeq" id="WP_345373210.1">
    <property type="nucleotide sequence ID" value="NZ_BAABJX010000045.1"/>
</dbReference>
<name>A0ABP9DJI4_9BACT</name>
<evidence type="ECO:0000256" key="1">
    <source>
        <dbReference type="SAM" id="Coils"/>
    </source>
</evidence>
<dbReference type="Proteomes" id="UP001500298">
    <property type="component" value="Unassembled WGS sequence"/>
</dbReference>
<keyword evidence="4" id="KW-1185">Reference proteome</keyword>
<dbReference type="PANTHER" id="PTHR30386">
    <property type="entry name" value="MEMBRANE FUSION SUBUNIT OF EMRAB-TOLC MULTIDRUG EFFLUX PUMP"/>
    <property type="match status" value="1"/>
</dbReference>
<keyword evidence="2" id="KW-0812">Transmembrane</keyword>
<evidence type="ECO:0000256" key="2">
    <source>
        <dbReference type="SAM" id="Phobius"/>
    </source>
</evidence>
<accession>A0ABP9DJI4</accession>
<keyword evidence="2" id="KW-0472">Membrane</keyword>
<dbReference type="InterPro" id="IPR050739">
    <property type="entry name" value="MFP"/>
</dbReference>
<feature type="transmembrane region" description="Helical" evidence="2">
    <location>
        <begin position="34"/>
        <end position="53"/>
    </location>
</feature>
<dbReference type="InterPro" id="IPR011053">
    <property type="entry name" value="Single_hybrid_motif"/>
</dbReference>
<evidence type="ECO:0000313" key="3">
    <source>
        <dbReference type="EMBL" id="GAA4842869.1"/>
    </source>
</evidence>
<gene>
    <name evidence="3" type="ORF">GCM10023331_29950</name>
</gene>
<feature type="coiled-coil region" evidence="1">
    <location>
        <begin position="116"/>
        <end position="175"/>
    </location>
</feature>
<sequence>MLGISKKQAANRALYDKRLNTIKALHTPSSSRSVARWFMGMLLLMIIVLFLPWQQNIRATGELTALSPKDRPQEIPTPIDGRIQQWHVQEGQLVDSGQVLVTIGEIKDKYIDPQLLQRLEEQIQAKVQSIDAKKEKVKAKDQQLQALRQGLALKLDQINNKIQQYELKVESDSNDWVASQIDLQNFRRQYQASQVLFDSGLIAMTKLEAAKSKFQQSQAKQISAQNKFYSTKAELQNTLISKSTTRAEALDKISKTNSEKSAALAEIADSQSSLAKERNNLSNMQVRAGMRSIRASQKGYVVRVLRTGIGENVKIGEPLLTLMPKNPQLAVALYVQPMNVPLLDIGRNVRLQFDGWPAIQFSGWPSVSVGTFAGKLKVVDTVIDKNGKYRILVVPDVEAKNEEPWPKELRVGSGVYGWVLLDHVPIWYELWRQLNGFPPTVRQDLQLGEDSGKSGKKDKKK</sequence>
<organism evidence="3 4">
    <name type="scientific">Algivirga pacifica</name>
    <dbReference type="NCBI Taxonomy" id="1162670"/>
    <lineage>
        <taxon>Bacteria</taxon>
        <taxon>Pseudomonadati</taxon>
        <taxon>Bacteroidota</taxon>
        <taxon>Cytophagia</taxon>
        <taxon>Cytophagales</taxon>
        <taxon>Flammeovirgaceae</taxon>
        <taxon>Algivirga</taxon>
    </lineage>
</organism>
<keyword evidence="2" id="KW-1133">Transmembrane helix</keyword>
<keyword evidence="1" id="KW-0175">Coiled coil</keyword>
<dbReference type="SUPFAM" id="SSF51230">
    <property type="entry name" value="Single hybrid motif"/>
    <property type="match status" value="1"/>
</dbReference>
<comment type="caution">
    <text evidence="3">The sequence shown here is derived from an EMBL/GenBank/DDBJ whole genome shotgun (WGS) entry which is preliminary data.</text>
</comment>
<evidence type="ECO:0000313" key="4">
    <source>
        <dbReference type="Proteomes" id="UP001500298"/>
    </source>
</evidence>